<gene>
    <name evidence="1" type="ORF">EQM13_06000</name>
</gene>
<dbReference type="Pfam" id="PF20140">
    <property type="entry name" value="DUF6530"/>
    <property type="match status" value="1"/>
</dbReference>
<dbReference type="RefSeq" id="WP_128752246.1">
    <property type="nucleotide sequence ID" value="NZ_CP035282.1"/>
</dbReference>
<accession>A0A410QB29</accession>
<dbReference type="OrthoDB" id="1550511at2"/>
<dbReference type="KEGG" id="spoa:EQM13_06000"/>
<dbReference type="InterPro" id="IPR045352">
    <property type="entry name" value="DUF6530"/>
</dbReference>
<proteinExistence type="predicted"/>
<organism evidence="1 2">
    <name type="scientific">Acidilutibacter cellobiosedens</name>
    <dbReference type="NCBI Taxonomy" id="2507161"/>
    <lineage>
        <taxon>Bacteria</taxon>
        <taxon>Bacillati</taxon>
        <taxon>Bacillota</taxon>
        <taxon>Tissierellia</taxon>
        <taxon>Tissierellales</taxon>
        <taxon>Acidilutibacteraceae</taxon>
        <taxon>Acidilutibacter</taxon>
    </lineage>
</organism>
<dbReference type="EMBL" id="CP035282">
    <property type="protein sequence ID" value="QAT61169.1"/>
    <property type="molecule type" value="Genomic_DNA"/>
</dbReference>
<dbReference type="AlphaFoldDB" id="A0A410QB29"/>
<protein>
    <submittedName>
        <fullName evidence="1">Uncharacterized protein</fullName>
    </submittedName>
</protein>
<dbReference type="Proteomes" id="UP000287969">
    <property type="component" value="Chromosome"/>
</dbReference>
<reference evidence="2" key="1">
    <citation type="submission" date="2019-01" db="EMBL/GenBank/DDBJ databases">
        <title>Draft genomes of a novel of Sporanaerobacter strains.</title>
        <authorList>
            <person name="Ma S."/>
        </authorList>
    </citation>
    <scope>NUCLEOTIDE SEQUENCE [LARGE SCALE GENOMIC DNA]</scope>
    <source>
        <strain evidence="2">NJN-17</strain>
    </source>
</reference>
<evidence type="ECO:0000313" key="1">
    <source>
        <dbReference type="EMBL" id="QAT61169.1"/>
    </source>
</evidence>
<sequence>MKIPTTLKHKPVIISENYENVDGRYAYNSDAKGLSLGLAQWNDRGKVDISAKVWRYTGEKWSRQSEELPLHRVLDLAILVCRTELYFREAYRYPKLYDDKNPVIDRVGLQGDAMTVSVCVDNEKIDEDIKLFRQALSNDDELIGERLKTLSRILKEMGY</sequence>
<keyword evidence="2" id="KW-1185">Reference proteome</keyword>
<evidence type="ECO:0000313" key="2">
    <source>
        <dbReference type="Proteomes" id="UP000287969"/>
    </source>
</evidence>
<name>A0A410QB29_9FIRM</name>